<dbReference type="Proteomes" id="UP000215902">
    <property type="component" value="Unassembled WGS sequence"/>
</dbReference>
<evidence type="ECO:0000256" key="7">
    <source>
        <dbReference type="ARBA" id="ARBA00022691"/>
    </source>
</evidence>
<dbReference type="GO" id="GO:0005634">
    <property type="term" value="C:nucleus"/>
    <property type="evidence" value="ECO:0007669"/>
    <property type="project" value="UniProtKB-SubCell"/>
</dbReference>
<comment type="similarity">
    <text evidence="2 11">Belongs to the class I-like SAM-binding methyltransferase superfamily. RsmB/NOP family.</text>
</comment>
<keyword evidence="9 11" id="KW-0694">RNA-binding</keyword>
<name>A0A267GTC4_9PLAT</name>
<feature type="active site" description="Nucleophile" evidence="11">
    <location>
        <position position="316"/>
    </location>
</feature>
<protein>
    <recommendedName>
        <fullName evidence="3">tRNA (cytosine(34)-C(5))-methyltransferase</fullName>
        <ecNumber evidence="3">2.1.1.203</ecNumber>
    </recommendedName>
</protein>
<keyword evidence="15" id="KW-1185">Reference proteome</keyword>
<feature type="region of interest" description="Disordered" evidence="12">
    <location>
        <begin position="453"/>
        <end position="484"/>
    </location>
</feature>
<dbReference type="PRINTS" id="PR02011">
    <property type="entry name" value="RCMTNCL1"/>
</dbReference>
<dbReference type="GO" id="GO:0016428">
    <property type="term" value="F:tRNA (cytidine-5-)-methyltransferase activity"/>
    <property type="evidence" value="ECO:0007669"/>
    <property type="project" value="InterPro"/>
</dbReference>
<keyword evidence="10" id="KW-0539">Nucleus</keyword>
<proteinExistence type="inferred from homology"/>
<dbReference type="PROSITE" id="PS51686">
    <property type="entry name" value="SAM_MT_RSMB_NOP"/>
    <property type="match status" value="1"/>
</dbReference>
<feature type="compositionally biased region" description="Acidic residues" evidence="12">
    <location>
        <begin position="689"/>
        <end position="704"/>
    </location>
</feature>
<dbReference type="Pfam" id="PF25378">
    <property type="entry name" value="PUA_NSUN2"/>
    <property type="match status" value="1"/>
</dbReference>
<dbReference type="InterPro" id="IPR023270">
    <property type="entry name" value="RCMT_NCL1"/>
</dbReference>
<feature type="binding site" evidence="11">
    <location>
        <position position="263"/>
    </location>
    <ligand>
        <name>S-adenosyl-L-methionine</name>
        <dbReference type="ChEBI" id="CHEBI:59789"/>
    </ligand>
</feature>
<dbReference type="AlphaFoldDB" id="A0A267GTC4"/>
<comment type="caution">
    <text evidence="14">The sequence shown here is derived from an EMBL/GenBank/DDBJ whole genome shotgun (WGS) entry which is preliminary data.</text>
</comment>
<dbReference type="Pfam" id="PF25376">
    <property type="entry name" value="Pre-PUA_NSUN2"/>
    <property type="match status" value="1"/>
</dbReference>
<feature type="region of interest" description="Disordered" evidence="12">
    <location>
        <begin position="681"/>
        <end position="721"/>
    </location>
</feature>
<reference evidence="14 15" key="1">
    <citation type="submission" date="2017-06" db="EMBL/GenBank/DDBJ databases">
        <title>A platform for efficient transgenesis in Macrostomum lignano, a flatworm model organism for stem cell research.</title>
        <authorList>
            <person name="Berezikov E."/>
        </authorList>
    </citation>
    <scope>NUCLEOTIDE SEQUENCE [LARGE SCALE GENOMIC DNA]</scope>
    <source>
        <strain evidence="14">DV1</strain>
        <tissue evidence="14">Whole organism</tissue>
    </source>
</reference>
<dbReference type="GO" id="GO:0030488">
    <property type="term" value="P:tRNA methylation"/>
    <property type="evidence" value="ECO:0007669"/>
    <property type="project" value="UniProtKB-ARBA"/>
</dbReference>
<dbReference type="InterPro" id="IPR018314">
    <property type="entry name" value="RsmB/NOL1/NOP2-like_CS"/>
</dbReference>
<dbReference type="GO" id="GO:0000049">
    <property type="term" value="F:tRNA binding"/>
    <property type="evidence" value="ECO:0007669"/>
    <property type="project" value="UniProtKB-KW"/>
</dbReference>
<evidence type="ECO:0000256" key="2">
    <source>
        <dbReference type="ARBA" id="ARBA00007494"/>
    </source>
</evidence>
<feature type="compositionally biased region" description="Low complexity" evidence="12">
    <location>
        <begin position="705"/>
        <end position="715"/>
    </location>
</feature>
<feature type="compositionally biased region" description="Low complexity" evidence="12">
    <location>
        <begin position="453"/>
        <end position="470"/>
    </location>
</feature>
<dbReference type="SUPFAM" id="SSF53335">
    <property type="entry name" value="S-adenosyl-L-methionine-dependent methyltransferases"/>
    <property type="match status" value="1"/>
</dbReference>
<evidence type="ECO:0000256" key="1">
    <source>
        <dbReference type="ARBA" id="ARBA00004123"/>
    </source>
</evidence>
<dbReference type="PANTHER" id="PTHR22808:SF1">
    <property type="entry name" value="RNA CYTOSINE-C(5)-METHYLTRANSFERASE NSUN2-RELATED"/>
    <property type="match status" value="1"/>
</dbReference>
<dbReference type="InterPro" id="IPR001678">
    <property type="entry name" value="MeTrfase_RsmB-F_NOP2_dom"/>
</dbReference>
<evidence type="ECO:0000256" key="6">
    <source>
        <dbReference type="ARBA" id="ARBA00022679"/>
    </source>
</evidence>
<dbReference type="OrthoDB" id="6093671at2759"/>
<gene>
    <name evidence="14" type="ORF">BOX15_Mlig006228g1</name>
</gene>
<evidence type="ECO:0000256" key="8">
    <source>
        <dbReference type="ARBA" id="ARBA00022694"/>
    </source>
</evidence>
<keyword evidence="7 11" id="KW-0949">S-adenosyl-L-methionine</keyword>
<evidence type="ECO:0000256" key="5">
    <source>
        <dbReference type="ARBA" id="ARBA00022603"/>
    </source>
</evidence>
<evidence type="ECO:0000256" key="12">
    <source>
        <dbReference type="SAM" id="MobiDB-lite"/>
    </source>
</evidence>
<evidence type="ECO:0000259" key="13">
    <source>
        <dbReference type="PROSITE" id="PS51686"/>
    </source>
</evidence>
<dbReference type="GO" id="GO:0005737">
    <property type="term" value="C:cytoplasm"/>
    <property type="evidence" value="ECO:0007669"/>
    <property type="project" value="TreeGrafter"/>
</dbReference>
<comment type="subcellular location">
    <subcellularLocation>
        <location evidence="1">Nucleus</location>
    </subcellularLocation>
</comment>
<sequence>ASRFAQGPHLPASQSGTMGRRKRNIAEAKDLYDNSKESNALFEKYYTAQAMLPEAEWPAFMTAMREGLPVTFRITGFRGHSQSLLKLLRTRYLEELLSLTDIRPPEPLPWYPSGMAYQLHTNRLAIRKINELQRLHSFLVTETETGHITRQEAVSMVPPLVLDVRSSHRVLDMCAAPGSKTGQMLELLHRGDDSEAGRNSGELPDGLIVANDVDQRRAYMMVHQLKRLQSPCFVVCAHDSSVFPRLRLEPDGPPLLFDRVLADVPCSGDGTARKNPGVWRRWKPGHANNLHLTQAKILKRGLELLAVGGRLVYSTCSLNPVENEAVVGKLLLETEGSVELVDVRRLLPGFKSLPGLSSWKVMGANGTLFEKYSDVPVGRDHAYLRPSFFDEGYKDLPMERCMRVLPHLQDTGGFFVAALEKRRHLPWMNPAKWDAAAATAAAADACAQDGGAVQAATGDDAPAGDAAAADSSGRPQSPKSKRRRFNEDPFLFMGPEHPVWRGISETFGIDSGRFPCGNVLYRCETSKKRHLYLVNDCARRLVQGNPELKTVNMGIKIFSVCDDAEYKGYRPLQEGLSLLEPFITLRRIRVPRCDLLVLLEHELPFSDRFTEATRTAWRALTLGPVVIDYRRDGEDARQLPDVDLCLAGWRGRTTLRAYMNRHERLHLTRMCGVEDLVEIRGKTAGQGDGEGDDEDGPSDDEEAVEPSAAAAAADGNDGEAE</sequence>
<dbReference type="EC" id="2.1.1.203" evidence="3"/>
<evidence type="ECO:0000256" key="10">
    <source>
        <dbReference type="ARBA" id="ARBA00023242"/>
    </source>
</evidence>
<feature type="domain" description="SAM-dependent MTase RsmB/NOP-type" evidence="13">
    <location>
        <begin position="60"/>
        <end position="422"/>
    </location>
</feature>
<evidence type="ECO:0000313" key="15">
    <source>
        <dbReference type="Proteomes" id="UP000215902"/>
    </source>
</evidence>
<dbReference type="PROSITE" id="PS01153">
    <property type="entry name" value="NOL1_NOP2_SUN"/>
    <property type="match status" value="1"/>
</dbReference>
<dbReference type="STRING" id="282301.A0A267GTC4"/>
<dbReference type="InterPro" id="IPR029063">
    <property type="entry name" value="SAM-dependent_MTases_sf"/>
</dbReference>
<feature type="binding site" evidence="11">
    <location>
        <begin position="174"/>
        <end position="180"/>
    </location>
    <ligand>
        <name>S-adenosyl-L-methionine</name>
        <dbReference type="ChEBI" id="CHEBI:59789"/>
    </ligand>
</feature>
<feature type="binding site" evidence="11">
    <location>
        <position position="212"/>
    </location>
    <ligand>
        <name>S-adenosyl-L-methionine</name>
        <dbReference type="ChEBI" id="CHEBI:59789"/>
    </ligand>
</feature>
<keyword evidence="5 11" id="KW-0489">Methyltransferase</keyword>
<keyword evidence="6 11" id="KW-0808">Transferase</keyword>
<evidence type="ECO:0000256" key="4">
    <source>
        <dbReference type="ARBA" id="ARBA00022555"/>
    </source>
</evidence>
<dbReference type="Pfam" id="PF01189">
    <property type="entry name" value="Methyltr_RsmB-F"/>
    <property type="match status" value="1"/>
</dbReference>
<feature type="region of interest" description="Disordered" evidence="12">
    <location>
        <begin position="1"/>
        <end position="21"/>
    </location>
</feature>
<evidence type="ECO:0000256" key="3">
    <source>
        <dbReference type="ARBA" id="ARBA00012629"/>
    </source>
</evidence>
<organism evidence="14 15">
    <name type="scientific">Macrostomum lignano</name>
    <dbReference type="NCBI Taxonomy" id="282301"/>
    <lineage>
        <taxon>Eukaryota</taxon>
        <taxon>Metazoa</taxon>
        <taxon>Spiralia</taxon>
        <taxon>Lophotrochozoa</taxon>
        <taxon>Platyhelminthes</taxon>
        <taxon>Rhabditophora</taxon>
        <taxon>Macrostomorpha</taxon>
        <taxon>Macrostomida</taxon>
        <taxon>Macrostomidae</taxon>
        <taxon>Macrostomum</taxon>
    </lineage>
</organism>
<dbReference type="Gene3D" id="3.40.50.150">
    <property type="entry name" value="Vaccinia Virus protein VP39"/>
    <property type="match status" value="1"/>
</dbReference>
<dbReference type="EMBL" id="NIVC01000180">
    <property type="protein sequence ID" value="PAA88617.1"/>
    <property type="molecule type" value="Genomic_DNA"/>
</dbReference>
<evidence type="ECO:0000256" key="11">
    <source>
        <dbReference type="PROSITE-ProRule" id="PRU01023"/>
    </source>
</evidence>
<dbReference type="PRINTS" id="PR02008">
    <property type="entry name" value="RCMTFAMILY"/>
</dbReference>
<dbReference type="PANTHER" id="PTHR22808">
    <property type="entry name" value="NCL1 YEAST -RELATED NOL1/NOP2/FMU SUN DOMAIN-CONTAINING"/>
    <property type="match status" value="1"/>
</dbReference>
<evidence type="ECO:0000313" key="14">
    <source>
        <dbReference type="EMBL" id="PAA88617.1"/>
    </source>
</evidence>
<keyword evidence="4" id="KW-0820">tRNA-binding</keyword>
<feature type="binding site" evidence="11">
    <location>
        <position position="239"/>
    </location>
    <ligand>
        <name>S-adenosyl-L-methionine</name>
        <dbReference type="ChEBI" id="CHEBI:59789"/>
    </ligand>
</feature>
<dbReference type="InterPro" id="IPR057286">
    <property type="entry name" value="PUA_NSUN2"/>
</dbReference>
<accession>A0A267GTC4</accession>
<evidence type="ECO:0000256" key="9">
    <source>
        <dbReference type="ARBA" id="ARBA00022884"/>
    </source>
</evidence>
<dbReference type="InterPro" id="IPR023267">
    <property type="entry name" value="RCMT"/>
</dbReference>
<dbReference type="InterPro" id="IPR057285">
    <property type="entry name" value="Pre-PUA_NSUN2"/>
</dbReference>
<keyword evidence="8" id="KW-0819">tRNA processing</keyword>
<feature type="non-terminal residue" evidence="14">
    <location>
        <position position="1"/>
    </location>
</feature>
<dbReference type="InterPro" id="IPR049560">
    <property type="entry name" value="MeTrfase_RsmB-F_NOP2_cat"/>
</dbReference>